<dbReference type="AlphaFoldDB" id="A0A927ZUP6"/>
<dbReference type="GO" id="GO:0003677">
    <property type="term" value="F:DNA binding"/>
    <property type="evidence" value="ECO:0007669"/>
    <property type="project" value="InterPro"/>
</dbReference>
<dbReference type="InterPro" id="IPR001387">
    <property type="entry name" value="Cro/C1-type_HTH"/>
</dbReference>
<dbReference type="PROSITE" id="PS50943">
    <property type="entry name" value="HTH_CROC1"/>
    <property type="match status" value="1"/>
</dbReference>
<proteinExistence type="predicted"/>
<evidence type="ECO:0000313" key="3">
    <source>
        <dbReference type="Proteomes" id="UP000768462"/>
    </source>
</evidence>
<evidence type="ECO:0000313" key="2">
    <source>
        <dbReference type="EMBL" id="MBE6061228.1"/>
    </source>
</evidence>
<accession>A0A927ZUP6</accession>
<dbReference type="Gene3D" id="1.10.260.40">
    <property type="entry name" value="lambda repressor-like DNA-binding domains"/>
    <property type="match status" value="1"/>
</dbReference>
<sequence length="70" mass="8068">MNIKIGRIKKHLTQTKLRVLLKEKYSIGLSPNKIVAIEKGDYTGLKYHEMVAISQILEIPVQDLFFPVEE</sequence>
<organism evidence="2 3">
    <name type="scientific">Clostridium sulfidigenes</name>
    <dbReference type="NCBI Taxonomy" id="318464"/>
    <lineage>
        <taxon>Bacteria</taxon>
        <taxon>Bacillati</taxon>
        <taxon>Bacillota</taxon>
        <taxon>Clostridia</taxon>
        <taxon>Eubacteriales</taxon>
        <taxon>Clostridiaceae</taxon>
        <taxon>Clostridium</taxon>
    </lineage>
</organism>
<protein>
    <submittedName>
        <fullName evidence="2">Transcriptional regulator</fullName>
    </submittedName>
</protein>
<evidence type="ECO:0000259" key="1">
    <source>
        <dbReference type="PROSITE" id="PS50943"/>
    </source>
</evidence>
<comment type="caution">
    <text evidence="2">The sequence shown here is derived from an EMBL/GenBank/DDBJ whole genome shotgun (WGS) entry which is preliminary data.</text>
</comment>
<feature type="domain" description="HTH cro/C1-type" evidence="1">
    <location>
        <begin position="27"/>
        <end position="64"/>
    </location>
</feature>
<dbReference type="SUPFAM" id="SSF47413">
    <property type="entry name" value="lambda repressor-like DNA-binding domains"/>
    <property type="match status" value="1"/>
</dbReference>
<reference evidence="2" key="1">
    <citation type="submission" date="2019-04" db="EMBL/GenBank/DDBJ databases">
        <title>Evolution of Biomass-Degrading Anaerobic Consortia Revealed by Metagenomics.</title>
        <authorList>
            <person name="Peng X."/>
        </authorList>
    </citation>
    <scope>NUCLEOTIDE SEQUENCE</scope>
    <source>
        <strain evidence="2">SIG254</strain>
    </source>
</reference>
<dbReference type="EMBL" id="SVCM01000156">
    <property type="protein sequence ID" value="MBE6061228.1"/>
    <property type="molecule type" value="Genomic_DNA"/>
</dbReference>
<dbReference type="InterPro" id="IPR010982">
    <property type="entry name" value="Lambda_DNA-bd_dom_sf"/>
</dbReference>
<name>A0A927ZUP6_9CLOT</name>
<dbReference type="Proteomes" id="UP000768462">
    <property type="component" value="Unassembled WGS sequence"/>
</dbReference>
<gene>
    <name evidence="2" type="ORF">E7215_13820</name>
</gene>